<dbReference type="PANTHER" id="PTHR35010">
    <property type="entry name" value="BLL4672 PROTEIN-RELATED"/>
    <property type="match status" value="1"/>
</dbReference>
<reference evidence="2 3" key="1">
    <citation type="submission" date="2020-08" db="EMBL/GenBank/DDBJ databases">
        <title>Sequencing the genomes of 1000 actinobacteria strains.</title>
        <authorList>
            <person name="Klenk H.-P."/>
        </authorList>
    </citation>
    <scope>NUCLEOTIDE SEQUENCE [LARGE SCALE GENOMIC DNA]</scope>
    <source>
        <strain evidence="2 3">DSM 102030</strain>
    </source>
</reference>
<dbReference type="PANTHER" id="PTHR35010:SF4">
    <property type="entry name" value="BLL5781 PROTEIN"/>
    <property type="match status" value="1"/>
</dbReference>
<dbReference type="EMBL" id="JACHJT010000001">
    <property type="protein sequence ID" value="MBB4932980.1"/>
    <property type="molecule type" value="Genomic_DNA"/>
</dbReference>
<accession>A0A7W7RJ86</accession>
<evidence type="ECO:0000259" key="1">
    <source>
        <dbReference type="PROSITE" id="PS50943"/>
    </source>
</evidence>
<sequence length="269" mass="29627">MAQDQPVGALLREWRKHRGLSQLDLAIQAEVSTRHVSFVETGRTLPSRSMVLHLAKHLRVPLRQRNRLLVAAGYAPVYQERPLDGPDLAMARETIQQVLHGHEPYPALALDRRWNILLSNAAAGVFLEGADPALLGPPVNMMLLGLHPDGLAPRLLNLPEIRGYLLPRLAQQVHRSGDPDLSQLYEELLSYGPPVEPADPDPAAVALTIRIDHHGTELRLFSTVTTFGTAFDITLSEIAMESYFPADEATAAFLRARRETALGTAVRTG</sequence>
<dbReference type="PROSITE" id="PS50943">
    <property type="entry name" value="HTH_CROC1"/>
    <property type="match status" value="1"/>
</dbReference>
<dbReference type="Gene3D" id="1.10.260.40">
    <property type="entry name" value="lambda repressor-like DNA-binding domains"/>
    <property type="match status" value="1"/>
</dbReference>
<proteinExistence type="predicted"/>
<dbReference type="AlphaFoldDB" id="A0A7W7RJ86"/>
<name>A0A7W7RJ86_9ACTN</name>
<dbReference type="Gene3D" id="3.30.450.180">
    <property type="match status" value="1"/>
</dbReference>
<dbReference type="Pfam" id="PF17765">
    <property type="entry name" value="MLTR_LBD"/>
    <property type="match status" value="1"/>
</dbReference>
<dbReference type="RefSeq" id="WP_312885362.1">
    <property type="nucleotide sequence ID" value="NZ_JACHJT010000001.1"/>
</dbReference>
<evidence type="ECO:0000313" key="3">
    <source>
        <dbReference type="Proteomes" id="UP000523007"/>
    </source>
</evidence>
<feature type="domain" description="HTH cro/C1-type" evidence="1">
    <location>
        <begin position="11"/>
        <end position="65"/>
    </location>
</feature>
<comment type="caution">
    <text evidence="2">The sequence shown here is derived from an EMBL/GenBank/DDBJ whole genome shotgun (WGS) entry which is preliminary data.</text>
</comment>
<gene>
    <name evidence="2" type="ORF">F4561_003800</name>
</gene>
<dbReference type="Proteomes" id="UP000523007">
    <property type="component" value="Unassembled WGS sequence"/>
</dbReference>
<evidence type="ECO:0000313" key="2">
    <source>
        <dbReference type="EMBL" id="MBB4932980.1"/>
    </source>
</evidence>
<dbReference type="InterPro" id="IPR010982">
    <property type="entry name" value="Lambda_DNA-bd_dom_sf"/>
</dbReference>
<dbReference type="Pfam" id="PF13560">
    <property type="entry name" value="HTH_31"/>
    <property type="match status" value="1"/>
</dbReference>
<dbReference type="CDD" id="cd00093">
    <property type="entry name" value="HTH_XRE"/>
    <property type="match status" value="1"/>
</dbReference>
<dbReference type="SUPFAM" id="SSF47413">
    <property type="entry name" value="lambda repressor-like DNA-binding domains"/>
    <property type="match status" value="1"/>
</dbReference>
<dbReference type="InterPro" id="IPR001387">
    <property type="entry name" value="Cro/C1-type_HTH"/>
</dbReference>
<keyword evidence="3" id="KW-1185">Reference proteome</keyword>
<protein>
    <submittedName>
        <fullName evidence="2">Transcriptional regulator with XRE-family HTH domain</fullName>
    </submittedName>
</protein>
<dbReference type="InterPro" id="IPR041413">
    <property type="entry name" value="MLTR_LBD"/>
</dbReference>
<dbReference type="GO" id="GO:0003677">
    <property type="term" value="F:DNA binding"/>
    <property type="evidence" value="ECO:0007669"/>
    <property type="project" value="InterPro"/>
</dbReference>
<dbReference type="SMART" id="SM00530">
    <property type="entry name" value="HTH_XRE"/>
    <property type="match status" value="1"/>
</dbReference>
<organism evidence="2 3">
    <name type="scientific">Lipingzhangella halophila</name>
    <dbReference type="NCBI Taxonomy" id="1783352"/>
    <lineage>
        <taxon>Bacteria</taxon>
        <taxon>Bacillati</taxon>
        <taxon>Actinomycetota</taxon>
        <taxon>Actinomycetes</taxon>
        <taxon>Streptosporangiales</taxon>
        <taxon>Nocardiopsidaceae</taxon>
        <taxon>Lipingzhangella</taxon>
    </lineage>
</organism>